<dbReference type="Gene3D" id="1.20.120.340">
    <property type="entry name" value="Flagellar protein FliS"/>
    <property type="match status" value="1"/>
</dbReference>
<keyword evidence="7" id="KW-0282">Flagellum</keyword>
<dbReference type="Proteomes" id="UP000467214">
    <property type="component" value="Unassembled WGS sequence"/>
</dbReference>
<comment type="similarity">
    <text evidence="2 6">Belongs to the FliS family.</text>
</comment>
<dbReference type="CDD" id="cd16098">
    <property type="entry name" value="FliS"/>
    <property type="match status" value="1"/>
</dbReference>
<dbReference type="SUPFAM" id="SSF101116">
    <property type="entry name" value="Flagellar export chaperone FliS"/>
    <property type="match status" value="1"/>
</dbReference>
<evidence type="ECO:0000256" key="6">
    <source>
        <dbReference type="PIRNR" id="PIRNR039090"/>
    </source>
</evidence>
<dbReference type="PIRSF" id="PIRSF039090">
    <property type="entry name" value="Flis"/>
    <property type="match status" value="1"/>
</dbReference>
<keyword evidence="4 6" id="KW-1005">Bacterial flagellum biogenesis</keyword>
<protein>
    <recommendedName>
        <fullName evidence="6">Flagellar secretion chaperone FliS</fullName>
    </recommendedName>
</protein>
<dbReference type="GO" id="GO:0071973">
    <property type="term" value="P:bacterial-type flagellum-dependent cell motility"/>
    <property type="evidence" value="ECO:0007669"/>
    <property type="project" value="TreeGrafter"/>
</dbReference>
<gene>
    <name evidence="7" type="primary">fliS</name>
    <name evidence="7" type="ORF">GQF02_00230</name>
</gene>
<accession>A0A845BM65</accession>
<evidence type="ECO:0000256" key="1">
    <source>
        <dbReference type="ARBA" id="ARBA00004514"/>
    </source>
</evidence>
<comment type="caution">
    <text evidence="7">The sequence shown here is derived from an EMBL/GenBank/DDBJ whole genome shotgun (WGS) entry which is preliminary data.</text>
</comment>
<dbReference type="InterPro" id="IPR003713">
    <property type="entry name" value="FliS"/>
</dbReference>
<keyword evidence="5" id="KW-0143">Chaperone</keyword>
<keyword evidence="8" id="KW-1185">Reference proteome</keyword>
<dbReference type="InterPro" id="IPR036584">
    <property type="entry name" value="FliS_sf"/>
</dbReference>
<dbReference type="GO" id="GO:0005829">
    <property type="term" value="C:cytosol"/>
    <property type="evidence" value="ECO:0007669"/>
    <property type="project" value="UniProtKB-SubCell"/>
</dbReference>
<organism evidence="7 8">
    <name type="scientific">Craterilacuibacter sinensis</name>
    <dbReference type="NCBI Taxonomy" id="2686017"/>
    <lineage>
        <taxon>Bacteria</taxon>
        <taxon>Pseudomonadati</taxon>
        <taxon>Pseudomonadota</taxon>
        <taxon>Betaproteobacteria</taxon>
        <taxon>Neisseriales</taxon>
        <taxon>Neisseriaceae</taxon>
        <taxon>Craterilacuibacter</taxon>
    </lineage>
</organism>
<evidence type="ECO:0000313" key="7">
    <source>
        <dbReference type="EMBL" id="MXR35426.1"/>
    </source>
</evidence>
<evidence type="ECO:0000313" key="8">
    <source>
        <dbReference type="Proteomes" id="UP000467214"/>
    </source>
</evidence>
<dbReference type="Pfam" id="PF02561">
    <property type="entry name" value="FliS"/>
    <property type="match status" value="1"/>
</dbReference>
<dbReference type="PANTHER" id="PTHR34773">
    <property type="entry name" value="FLAGELLAR SECRETION CHAPERONE FLIS"/>
    <property type="match status" value="1"/>
</dbReference>
<evidence type="ECO:0000256" key="4">
    <source>
        <dbReference type="ARBA" id="ARBA00022795"/>
    </source>
</evidence>
<name>A0A845BM65_9NEIS</name>
<evidence type="ECO:0000256" key="5">
    <source>
        <dbReference type="ARBA" id="ARBA00023186"/>
    </source>
</evidence>
<dbReference type="AlphaFoldDB" id="A0A845BM65"/>
<comment type="subcellular location">
    <subcellularLocation>
        <location evidence="1 6">Cytoplasm</location>
        <location evidence="1 6">Cytosol</location>
    </subcellularLocation>
</comment>
<dbReference type="NCBIfam" id="TIGR00208">
    <property type="entry name" value="fliS"/>
    <property type="match status" value="1"/>
</dbReference>
<reference evidence="7 8" key="1">
    <citation type="submission" date="2019-12" db="EMBL/GenBank/DDBJ databases">
        <title>Neisseriaceae gen. nov. sp. Genome sequencing and assembly.</title>
        <authorList>
            <person name="Liu Z."/>
            <person name="Li A."/>
        </authorList>
    </citation>
    <scope>NUCLEOTIDE SEQUENCE [LARGE SCALE GENOMIC DNA]</scope>
    <source>
        <strain evidence="7 8">B2N2-7</strain>
    </source>
</reference>
<keyword evidence="7" id="KW-0969">Cilium</keyword>
<proteinExistence type="inferred from homology"/>
<dbReference type="GO" id="GO:0044780">
    <property type="term" value="P:bacterial-type flagellum assembly"/>
    <property type="evidence" value="ECO:0007669"/>
    <property type="project" value="InterPro"/>
</dbReference>
<evidence type="ECO:0000256" key="2">
    <source>
        <dbReference type="ARBA" id="ARBA00008787"/>
    </source>
</evidence>
<dbReference type="EMBL" id="WSSB01000001">
    <property type="protein sequence ID" value="MXR35426.1"/>
    <property type="molecule type" value="Genomic_DNA"/>
</dbReference>
<dbReference type="PANTHER" id="PTHR34773:SF1">
    <property type="entry name" value="FLAGELLAR SECRETION CHAPERONE FLIS"/>
    <property type="match status" value="1"/>
</dbReference>
<keyword evidence="3 6" id="KW-0963">Cytoplasm</keyword>
<evidence type="ECO:0000256" key="3">
    <source>
        <dbReference type="ARBA" id="ARBA00022490"/>
    </source>
</evidence>
<keyword evidence="7" id="KW-0966">Cell projection</keyword>
<sequence length="139" mass="14793">MQQAYGSSALQTEVEVASPHKLVLMLFDGALQAIRLAKVQMAQGKVAEKGQLIGKAVSIVDEGLRNSLDIAQGGELAVNLSGLYEYCTRRLLQANLDNDAAALDEVSALLDEVRSAWVEIGRKPNPAEAQMQATADAGI</sequence>